<organism evidence="2">
    <name type="scientific">Serratia fonticola</name>
    <dbReference type="NCBI Taxonomy" id="47917"/>
    <lineage>
        <taxon>Bacteria</taxon>
        <taxon>Pseudomonadati</taxon>
        <taxon>Pseudomonadota</taxon>
        <taxon>Gammaproteobacteria</taxon>
        <taxon>Enterobacterales</taxon>
        <taxon>Yersiniaceae</taxon>
        <taxon>Serratia</taxon>
    </lineage>
</organism>
<reference evidence="2" key="1">
    <citation type="submission" date="2019-05" db="EMBL/GenBank/DDBJ databases">
        <authorList>
            <consortium name="Pathogen Informatics"/>
        </authorList>
    </citation>
    <scope>NUCLEOTIDE SEQUENCE [LARGE SCALE GENOMIC DNA]</scope>
    <source>
        <strain evidence="2">NCTC12965</strain>
    </source>
</reference>
<feature type="domain" description="Alpha-2-macroglobulin" evidence="1">
    <location>
        <begin position="47"/>
        <end position="112"/>
    </location>
</feature>
<dbReference type="Pfam" id="PF00207">
    <property type="entry name" value="A2M"/>
    <property type="match status" value="1"/>
</dbReference>
<gene>
    <name evidence="2" type="ORF">NCTC12965_04400</name>
</gene>
<dbReference type="AlphaFoldDB" id="A0A4U9V4J5"/>
<dbReference type="GO" id="GO:0004866">
    <property type="term" value="F:endopeptidase inhibitor activity"/>
    <property type="evidence" value="ECO:0007669"/>
    <property type="project" value="InterPro"/>
</dbReference>
<name>A0A4U9V4J5_SERFO</name>
<dbReference type="PANTHER" id="PTHR40094">
    <property type="entry name" value="ALPHA-2-MACROGLOBULIN HOMOLOG"/>
    <property type="match status" value="1"/>
</dbReference>
<accession>A0A4U9V4J5</accession>
<dbReference type="SMART" id="SM01360">
    <property type="entry name" value="A2M"/>
    <property type="match status" value="1"/>
</dbReference>
<dbReference type="InterPro" id="IPR001599">
    <property type="entry name" value="Macroglobln_a2"/>
</dbReference>
<evidence type="ECO:0000259" key="1">
    <source>
        <dbReference type="SMART" id="SM01360"/>
    </source>
</evidence>
<dbReference type="PANTHER" id="PTHR40094:SF1">
    <property type="entry name" value="UBIQUITIN DOMAIN-CONTAINING PROTEIN"/>
    <property type="match status" value="1"/>
</dbReference>
<dbReference type="EMBL" id="CABEEZ010000097">
    <property type="protein sequence ID" value="VTR39799.1"/>
    <property type="molecule type" value="Genomic_DNA"/>
</dbReference>
<sequence>MESSQILDLILPEFSKLMALSAAPGGDAGEGLDLNLNPFKRKRDKPVAYWSGITEVNGEKQFTYPVPDYFNGKIRVMAISVTPSKIGKAQTSATVRDNFIMTPNVPYMVAPGG</sequence>
<protein>
    <submittedName>
        <fullName evidence="2">Alpha-2-macroglobulin family</fullName>
    </submittedName>
</protein>
<dbReference type="InterPro" id="IPR051802">
    <property type="entry name" value="YfhM-like"/>
</dbReference>
<evidence type="ECO:0000313" key="2">
    <source>
        <dbReference type="EMBL" id="VTR39799.1"/>
    </source>
</evidence>
<proteinExistence type="predicted"/>